<dbReference type="SMART" id="SM00461">
    <property type="entry name" value="WH1"/>
    <property type="match status" value="1"/>
</dbReference>
<feature type="region of interest" description="Disordered" evidence="1">
    <location>
        <begin position="143"/>
        <end position="227"/>
    </location>
</feature>
<dbReference type="Ensembl" id="ENSCINT00000033617.1">
    <property type="protein sequence ID" value="ENSCINP00000031675.1"/>
    <property type="gene ID" value="ENSCING00000019444.1"/>
</dbReference>
<dbReference type="OMA" id="SICATNG"/>
<keyword evidence="4" id="KW-1185">Reference proteome</keyword>
<evidence type="ECO:0000313" key="3">
    <source>
        <dbReference type="Ensembl" id="ENSCINP00000031675.1"/>
    </source>
</evidence>
<accession>H2XPU1</accession>
<sequence>MSDEKCLASVMIYDDGERKWKAAGKTQGLSSVCIYRHTQENTFRVIGRKDQDGEVVINCAVVPQLKYNRATATFHQWRDGNGTVYGLNFSTGHTAAAFAATMDAALDALRNPNSGYPTLRLPNIHHKIKLSPSVARSIKNNFPRQVQSLPGSRSNSPTRVDSLRLPHEKSVKKNISTEKKKHSMVSQKFYRREKEQLERQRLEKERQERERKENERLARERAESTEEDRIDKEIINLINAVQKTPGLFCLAITSLAPMTKIGKIYFVLLLIKLMYTITASHGGPPAPPAPPSGGGPPPPPPPPSGGGAPPPPPPPPPGGAAPPPAPSAAAASSSAPAAGSLAAQLQAAKLKKAS</sequence>
<dbReference type="HOGENOM" id="CLU_784217_0_0_1"/>
<dbReference type="EMBL" id="EAAA01000705">
    <property type="status" value="NOT_ANNOTATED_CDS"/>
    <property type="molecule type" value="Genomic_DNA"/>
</dbReference>
<name>H2XPU1_CIOIN</name>
<dbReference type="GO" id="GO:0007411">
    <property type="term" value="P:axon guidance"/>
    <property type="evidence" value="ECO:0000318"/>
    <property type="project" value="GO_Central"/>
</dbReference>
<dbReference type="GO" id="GO:0008154">
    <property type="term" value="P:actin polymerization or depolymerization"/>
    <property type="evidence" value="ECO:0000318"/>
    <property type="project" value="GO_Central"/>
</dbReference>
<protein>
    <recommendedName>
        <fullName evidence="2">WH1 domain-containing protein</fullName>
    </recommendedName>
</protein>
<feature type="compositionally biased region" description="Pro residues" evidence="1">
    <location>
        <begin position="284"/>
        <end position="326"/>
    </location>
</feature>
<feature type="domain" description="WH1" evidence="2">
    <location>
        <begin position="1"/>
        <end position="109"/>
    </location>
</feature>
<reference evidence="3" key="4">
    <citation type="submission" date="2025-09" db="UniProtKB">
        <authorList>
            <consortium name="Ensembl"/>
        </authorList>
    </citation>
    <scope>IDENTIFICATION</scope>
</reference>
<dbReference type="Proteomes" id="UP000008144">
    <property type="component" value="Chromosome 11"/>
</dbReference>
<feature type="compositionally biased region" description="Basic and acidic residues" evidence="1">
    <location>
        <begin position="161"/>
        <end position="178"/>
    </location>
</feature>
<reference evidence="3" key="2">
    <citation type="journal article" date="2008" name="Genome Biol.">
        <title>Improved genome assembly and evidence-based global gene model set for the chordate Ciona intestinalis: new insight into intron and operon populations.</title>
        <authorList>
            <person name="Satou Y."/>
            <person name="Mineta K."/>
            <person name="Ogasawara M."/>
            <person name="Sasakura Y."/>
            <person name="Shoguchi E."/>
            <person name="Ueno K."/>
            <person name="Yamada L."/>
            <person name="Matsumoto J."/>
            <person name="Wasserscheid J."/>
            <person name="Dewar K."/>
            <person name="Wiley G.B."/>
            <person name="Macmil S.L."/>
            <person name="Roe B.A."/>
            <person name="Zeller R.W."/>
            <person name="Hastings K.E."/>
            <person name="Lemaire P."/>
            <person name="Lindquist E."/>
            <person name="Endo T."/>
            <person name="Hotta K."/>
            <person name="Inaba K."/>
        </authorList>
    </citation>
    <scope>NUCLEOTIDE SEQUENCE [LARGE SCALE GENOMIC DNA]</scope>
    <source>
        <strain evidence="3">wild type</strain>
    </source>
</reference>
<feature type="compositionally biased region" description="Basic and acidic residues" evidence="1">
    <location>
        <begin position="190"/>
        <end position="227"/>
    </location>
</feature>
<feature type="compositionally biased region" description="Polar residues" evidence="1">
    <location>
        <begin position="143"/>
        <end position="159"/>
    </location>
</feature>
<dbReference type="GO" id="GO:0005925">
    <property type="term" value="C:focal adhesion"/>
    <property type="evidence" value="ECO:0000318"/>
    <property type="project" value="GO_Central"/>
</dbReference>
<dbReference type="AlphaFoldDB" id="H2XPU1"/>
<dbReference type="SUPFAM" id="SSF50729">
    <property type="entry name" value="PH domain-like"/>
    <property type="match status" value="1"/>
</dbReference>
<dbReference type="Pfam" id="PF00568">
    <property type="entry name" value="WH1"/>
    <property type="match status" value="1"/>
</dbReference>
<feature type="compositionally biased region" description="Low complexity" evidence="1">
    <location>
        <begin position="327"/>
        <end position="348"/>
    </location>
</feature>
<reference evidence="3" key="3">
    <citation type="submission" date="2025-08" db="UniProtKB">
        <authorList>
            <consortium name="Ensembl"/>
        </authorList>
    </citation>
    <scope>IDENTIFICATION</scope>
</reference>
<feature type="region of interest" description="Disordered" evidence="1">
    <location>
        <begin position="284"/>
        <end position="354"/>
    </location>
</feature>
<dbReference type="Gene3D" id="2.30.29.30">
    <property type="entry name" value="Pleckstrin-homology domain (PH domain)/Phosphotyrosine-binding domain (PTB)"/>
    <property type="match status" value="1"/>
</dbReference>
<dbReference type="EMBL" id="EAAA01000704">
    <property type="status" value="NOT_ANNOTATED_CDS"/>
    <property type="molecule type" value="Genomic_DNA"/>
</dbReference>
<evidence type="ECO:0000313" key="4">
    <source>
        <dbReference type="Proteomes" id="UP000008144"/>
    </source>
</evidence>
<dbReference type="PANTHER" id="PTHR11202">
    <property type="entry name" value="SPROUTY-RELATED, EVH1 DOMAIN-CONTAINING PROTEIN FAMILY MEMBER"/>
    <property type="match status" value="1"/>
</dbReference>
<dbReference type="PANTHER" id="PTHR11202:SF22">
    <property type="entry name" value="PROTEIN ENABLED"/>
    <property type="match status" value="1"/>
</dbReference>
<dbReference type="GO" id="GO:0005886">
    <property type="term" value="C:plasma membrane"/>
    <property type="evidence" value="ECO:0000318"/>
    <property type="project" value="GO_Central"/>
</dbReference>
<organism evidence="3 4">
    <name type="scientific">Ciona intestinalis</name>
    <name type="common">Transparent sea squirt</name>
    <name type="synonym">Ascidia intestinalis</name>
    <dbReference type="NCBI Taxonomy" id="7719"/>
    <lineage>
        <taxon>Eukaryota</taxon>
        <taxon>Metazoa</taxon>
        <taxon>Chordata</taxon>
        <taxon>Tunicata</taxon>
        <taxon>Ascidiacea</taxon>
        <taxon>Phlebobranchia</taxon>
        <taxon>Cionidae</taxon>
        <taxon>Ciona</taxon>
    </lineage>
</organism>
<reference evidence="4" key="1">
    <citation type="journal article" date="2002" name="Science">
        <title>The draft genome of Ciona intestinalis: insights into chordate and vertebrate origins.</title>
        <authorList>
            <person name="Dehal P."/>
            <person name="Satou Y."/>
            <person name="Campbell R.K."/>
            <person name="Chapman J."/>
            <person name="Degnan B."/>
            <person name="De Tomaso A."/>
            <person name="Davidson B."/>
            <person name="Di Gregorio A."/>
            <person name="Gelpke M."/>
            <person name="Goodstein D.M."/>
            <person name="Harafuji N."/>
            <person name="Hastings K.E."/>
            <person name="Ho I."/>
            <person name="Hotta K."/>
            <person name="Huang W."/>
            <person name="Kawashima T."/>
            <person name="Lemaire P."/>
            <person name="Martinez D."/>
            <person name="Meinertzhagen I.A."/>
            <person name="Necula S."/>
            <person name="Nonaka M."/>
            <person name="Putnam N."/>
            <person name="Rash S."/>
            <person name="Saiga H."/>
            <person name="Satake M."/>
            <person name="Terry A."/>
            <person name="Yamada L."/>
            <person name="Wang H.G."/>
            <person name="Awazu S."/>
            <person name="Azumi K."/>
            <person name="Boore J."/>
            <person name="Branno M."/>
            <person name="Chin-Bow S."/>
            <person name="DeSantis R."/>
            <person name="Doyle S."/>
            <person name="Francino P."/>
            <person name="Keys D.N."/>
            <person name="Haga S."/>
            <person name="Hayashi H."/>
            <person name="Hino K."/>
            <person name="Imai K.S."/>
            <person name="Inaba K."/>
            <person name="Kano S."/>
            <person name="Kobayashi K."/>
            <person name="Kobayashi M."/>
            <person name="Lee B.I."/>
            <person name="Makabe K.W."/>
            <person name="Manohar C."/>
            <person name="Matassi G."/>
            <person name="Medina M."/>
            <person name="Mochizuki Y."/>
            <person name="Mount S."/>
            <person name="Morishita T."/>
            <person name="Miura S."/>
            <person name="Nakayama A."/>
            <person name="Nishizaka S."/>
            <person name="Nomoto H."/>
            <person name="Ohta F."/>
            <person name="Oishi K."/>
            <person name="Rigoutsos I."/>
            <person name="Sano M."/>
            <person name="Sasaki A."/>
            <person name="Sasakura Y."/>
            <person name="Shoguchi E."/>
            <person name="Shin-i T."/>
            <person name="Spagnuolo A."/>
            <person name="Stainier D."/>
            <person name="Suzuki M.M."/>
            <person name="Tassy O."/>
            <person name="Takatori N."/>
            <person name="Tokuoka M."/>
            <person name="Yagi K."/>
            <person name="Yoshizaki F."/>
            <person name="Wada S."/>
            <person name="Zhang C."/>
            <person name="Hyatt P.D."/>
            <person name="Larimer F."/>
            <person name="Detter C."/>
            <person name="Doggett N."/>
            <person name="Glavina T."/>
            <person name="Hawkins T."/>
            <person name="Richardson P."/>
            <person name="Lucas S."/>
            <person name="Kohara Y."/>
            <person name="Levine M."/>
            <person name="Satoh N."/>
            <person name="Rokhsar D.S."/>
        </authorList>
    </citation>
    <scope>NUCLEOTIDE SEQUENCE [LARGE SCALE GENOMIC DNA]</scope>
</reference>
<evidence type="ECO:0000259" key="2">
    <source>
        <dbReference type="PROSITE" id="PS50229"/>
    </source>
</evidence>
<evidence type="ECO:0000256" key="1">
    <source>
        <dbReference type="SAM" id="MobiDB-lite"/>
    </source>
</evidence>
<dbReference type="PROSITE" id="PS50229">
    <property type="entry name" value="WH1"/>
    <property type="match status" value="1"/>
</dbReference>
<dbReference type="GeneTree" id="ENSGT00940000156765"/>
<dbReference type="InterPro" id="IPR000697">
    <property type="entry name" value="WH1/EVH1_dom"/>
</dbReference>
<dbReference type="InParanoid" id="H2XPU1"/>
<proteinExistence type="predicted"/>
<dbReference type="InterPro" id="IPR011993">
    <property type="entry name" value="PH-like_dom_sf"/>
</dbReference>
<dbReference type="STRING" id="7719.ENSCINP00000031675"/>